<evidence type="ECO:0000256" key="4">
    <source>
        <dbReference type="SAM" id="MobiDB-lite"/>
    </source>
</evidence>
<dbReference type="PANTHER" id="PTHR30136">
    <property type="entry name" value="HELIX-TURN-HELIX TRANSCRIPTIONAL REGULATOR, ICLR FAMILY"/>
    <property type="match status" value="1"/>
</dbReference>
<dbReference type="InterPro" id="IPR036390">
    <property type="entry name" value="WH_DNA-bd_sf"/>
</dbReference>
<dbReference type="Gene3D" id="1.10.10.10">
    <property type="entry name" value="Winged helix-like DNA-binding domain superfamily/Winged helix DNA-binding domain"/>
    <property type="match status" value="1"/>
</dbReference>
<proteinExistence type="predicted"/>
<dbReference type="InterPro" id="IPR005471">
    <property type="entry name" value="Tscrpt_reg_IclR_N"/>
</dbReference>
<reference evidence="7 8" key="1">
    <citation type="submission" date="2020-07" db="EMBL/GenBank/DDBJ databases">
        <title>Sequencing the genomes of 1000 actinobacteria strains.</title>
        <authorList>
            <person name="Klenk H.-P."/>
        </authorList>
    </citation>
    <scope>NUCLEOTIDE SEQUENCE [LARGE SCALE GENOMIC DNA]</scope>
    <source>
        <strain evidence="7 8">DSM 19082</strain>
    </source>
</reference>
<feature type="domain" description="HTH iclR-type" evidence="5">
    <location>
        <begin position="21"/>
        <end position="81"/>
    </location>
</feature>
<dbReference type="InterPro" id="IPR014757">
    <property type="entry name" value="Tscrpt_reg_IclR_C"/>
</dbReference>
<evidence type="ECO:0000313" key="7">
    <source>
        <dbReference type="EMBL" id="NYD28805.1"/>
    </source>
</evidence>
<keyword evidence="8" id="KW-1185">Reference proteome</keyword>
<dbReference type="Proteomes" id="UP000582231">
    <property type="component" value="Unassembled WGS sequence"/>
</dbReference>
<dbReference type="PANTHER" id="PTHR30136:SF24">
    <property type="entry name" value="HTH-TYPE TRANSCRIPTIONAL REPRESSOR ALLR"/>
    <property type="match status" value="1"/>
</dbReference>
<accession>A0A852RBZ3</accession>
<evidence type="ECO:0000256" key="2">
    <source>
        <dbReference type="ARBA" id="ARBA00023125"/>
    </source>
</evidence>
<dbReference type="GO" id="GO:0003677">
    <property type="term" value="F:DNA binding"/>
    <property type="evidence" value="ECO:0007669"/>
    <property type="project" value="UniProtKB-KW"/>
</dbReference>
<protein>
    <submittedName>
        <fullName evidence="7">DNA-binding IclR family transcriptional regulator</fullName>
    </submittedName>
</protein>
<dbReference type="SUPFAM" id="SSF46785">
    <property type="entry name" value="Winged helix' DNA-binding domain"/>
    <property type="match status" value="1"/>
</dbReference>
<dbReference type="Pfam" id="PF09339">
    <property type="entry name" value="HTH_IclR"/>
    <property type="match status" value="1"/>
</dbReference>
<dbReference type="GO" id="GO:0003700">
    <property type="term" value="F:DNA-binding transcription factor activity"/>
    <property type="evidence" value="ECO:0007669"/>
    <property type="project" value="TreeGrafter"/>
</dbReference>
<dbReference type="SMART" id="SM00346">
    <property type="entry name" value="HTH_ICLR"/>
    <property type="match status" value="1"/>
</dbReference>
<evidence type="ECO:0000256" key="1">
    <source>
        <dbReference type="ARBA" id="ARBA00023015"/>
    </source>
</evidence>
<dbReference type="EMBL" id="JACCBF010000001">
    <property type="protein sequence ID" value="NYD28805.1"/>
    <property type="molecule type" value="Genomic_DNA"/>
</dbReference>
<evidence type="ECO:0000313" key="8">
    <source>
        <dbReference type="Proteomes" id="UP000582231"/>
    </source>
</evidence>
<name>A0A852RBZ3_9ACTN</name>
<sequence length="262" mass="27423">MSTSGGVLERADRDGAEERPLSMVERMTTIMVAFGGPSARLSLEDVQDATGLPRSTAHRILNQLIALDWVRHTATGYALGSRALGLGGGDAPEMDLRAAAAETLRSLHLETGLVVHLGVLDGSDVRILDKVGGALAARVPSRVGGRLPAVSSLSGKAQLAFLPPEEVDAIVAVQQADPPGRARVDLASLHRELVRARARAGVVLDRGRNHLRLGCVAAPIIGRDGPCGAVALVGGAQIDFEKLAPVVVRATRVVADRLATFR</sequence>
<dbReference type="InterPro" id="IPR029016">
    <property type="entry name" value="GAF-like_dom_sf"/>
</dbReference>
<evidence type="ECO:0000259" key="5">
    <source>
        <dbReference type="PROSITE" id="PS51077"/>
    </source>
</evidence>
<feature type="compositionally biased region" description="Basic and acidic residues" evidence="4">
    <location>
        <begin position="9"/>
        <end position="20"/>
    </location>
</feature>
<dbReference type="GO" id="GO:0045892">
    <property type="term" value="P:negative regulation of DNA-templated transcription"/>
    <property type="evidence" value="ECO:0007669"/>
    <property type="project" value="TreeGrafter"/>
</dbReference>
<evidence type="ECO:0000259" key="6">
    <source>
        <dbReference type="PROSITE" id="PS51078"/>
    </source>
</evidence>
<keyword evidence="3" id="KW-0804">Transcription</keyword>
<dbReference type="PROSITE" id="PS51078">
    <property type="entry name" value="ICLR_ED"/>
    <property type="match status" value="1"/>
</dbReference>
<comment type="caution">
    <text evidence="7">The sequence shown here is derived from an EMBL/GenBank/DDBJ whole genome shotgun (WGS) entry which is preliminary data.</text>
</comment>
<feature type="region of interest" description="Disordered" evidence="4">
    <location>
        <begin position="1"/>
        <end position="20"/>
    </location>
</feature>
<dbReference type="RefSeq" id="WP_179724988.1">
    <property type="nucleotide sequence ID" value="NZ_BAABEF010000001.1"/>
</dbReference>
<dbReference type="InterPro" id="IPR050707">
    <property type="entry name" value="HTH_MetabolicPath_Reg"/>
</dbReference>
<gene>
    <name evidence="7" type="ORF">BJ958_000351</name>
</gene>
<dbReference type="PROSITE" id="PS51077">
    <property type="entry name" value="HTH_ICLR"/>
    <property type="match status" value="1"/>
</dbReference>
<dbReference type="Pfam" id="PF01614">
    <property type="entry name" value="IclR_C"/>
    <property type="match status" value="1"/>
</dbReference>
<evidence type="ECO:0000256" key="3">
    <source>
        <dbReference type="ARBA" id="ARBA00023163"/>
    </source>
</evidence>
<keyword evidence="2 7" id="KW-0238">DNA-binding</keyword>
<dbReference type="SUPFAM" id="SSF55781">
    <property type="entry name" value="GAF domain-like"/>
    <property type="match status" value="1"/>
</dbReference>
<dbReference type="InterPro" id="IPR036388">
    <property type="entry name" value="WH-like_DNA-bd_sf"/>
</dbReference>
<organism evidence="7 8">
    <name type="scientific">Nocardioides kongjuensis</name>
    <dbReference type="NCBI Taxonomy" id="349522"/>
    <lineage>
        <taxon>Bacteria</taxon>
        <taxon>Bacillati</taxon>
        <taxon>Actinomycetota</taxon>
        <taxon>Actinomycetes</taxon>
        <taxon>Propionibacteriales</taxon>
        <taxon>Nocardioidaceae</taxon>
        <taxon>Nocardioides</taxon>
    </lineage>
</organism>
<feature type="domain" description="IclR-ED" evidence="6">
    <location>
        <begin position="82"/>
        <end position="260"/>
    </location>
</feature>
<dbReference type="AlphaFoldDB" id="A0A852RBZ3"/>
<keyword evidence="1" id="KW-0805">Transcription regulation</keyword>
<dbReference type="Gene3D" id="3.30.450.40">
    <property type="match status" value="1"/>
</dbReference>